<feature type="chain" id="PRO_5003188070" description="TonB-dependent receptor" evidence="4">
    <location>
        <begin position="19"/>
        <end position="567"/>
    </location>
</feature>
<dbReference type="AlphaFoldDB" id="E4RRL3"/>
<evidence type="ECO:0000256" key="3">
    <source>
        <dbReference type="ARBA" id="ARBA00023237"/>
    </source>
</evidence>
<dbReference type="EMBL" id="CP002305">
    <property type="protein sequence ID" value="ADQ16669.1"/>
    <property type="molecule type" value="Genomic_DNA"/>
</dbReference>
<dbReference type="GO" id="GO:0009279">
    <property type="term" value="C:cell outer membrane"/>
    <property type="evidence" value="ECO:0007669"/>
    <property type="project" value="UniProtKB-SubCell"/>
</dbReference>
<reference key="1">
    <citation type="submission" date="2010-11" db="EMBL/GenBank/DDBJ databases">
        <title>The complete genome of Leadbetterella byssophila DSM 17132.</title>
        <authorList>
            <consortium name="US DOE Joint Genome Institute (JGI-PGF)"/>
            <person name="Lucas S."/>
            <person name="Copeland A."/>
            <person name="Lapidus A."/>
            <person name="Glavina del Rio T."/>
            <person name="Dalin E."/>
            <person name="Tice H."/>
            <person name="Bruce D."/>
            <person name="Goodwin L."/>
            <person name="Pitluck S."/>
            <person name="Kyrpides N."/>
            <person name="Mavromatis K."/>
            <person name="Ivanova N."/>
            <person name="Teshima H."/>
            <person name="Brettin T."/>
            <person name="Detter J.C."/>
            <person name="Han C."/>
            <person name="Tapia R."/>
            <person name="Land M."/>
            <person name="Hauser L."/>
            <person name="Markowitz V."/>
            <person name="Cheng J.-F."/>
            <person name="Hugenholtz P."/>
            <person name="Woyke T."/>
            <person name="Wu D."/>
            <person name="Tindall B."/>
            <person name="Pomrenke H.G."/>
            <person name="Brambilla E."/>
            <person name="Klenk H.-P."/>
            <person name="Eisen J.A."/>
        </authorList>
    </citation>
    <scope>NUCLEOTIDE SEQUENCE [LARGE SCALE GENOMIC DNA]</scope>
    <source>
        <strain>DSM 17132</strain>
    </source>
</reference>
<keyword evidence="3" id="KW-0998">Cell outer membrane</keyword>
<dbReference type="STRING" id="649349.Lbys_0931"/>
<evidence type="ECO:0000256" key="4">
    <source>
        <dbReference type="SAM" id="SignalP"/>
    </source>
</evidence>
<dbReference type="Proteomes" id="UP000007435">
    <property type="component" value="Chromosome"/>
</dbReference>
<dbReference type="RefSeq" id="WP_013407720.1">
    <property type="nucleotide sequence ID" value="NC_014655.1"/>
</dbReference>
<accession>E4RRL3</accession>
<dbReference type="HOGENOM" id="CLU_032797_1_0_10"/>
<feature type="signal peptide" evidence="4">
    <location>
        <begin position="1"/>
        <end position="18"/>
    </location>
</feature>
<protein>
    <recommendedName>
        <fullName evidence="7">TonB-dependent receptor</fullName>
    </recommendedName>
</protein>
<organism evidence="5 6">
    <name type="scientific">Leadbetterella byssophila (strain DSM 17132 / JCM 16389 / KACC 11308 / NBRC 106382 / 4M15)</name>
    <dbReference type="NCBI Taxonomy" id="649349"/>
    <lineage>
        <taxon>Bacteria</taxon>
        <taxon>Pseudomonadati</taxon>
        <taxon>Bacteroidota</taxon>
        <taxon>Cytophagia</taxon>
        <taxon>Cytophagales</taxon>
        <taxon>Leadbetterellaceae</taxon>
        <taxon>Leadbetterella</taxon>
    </lineage>
</organism>
<evidence type="ECO:0000256" key="1">
    <source>
        <dbReference type="ARBA" id="ARBA00004442"/>
    </source>
</evidence>
<dbReference type="KEGG" id="lby:Lbys_0931"/>
<evidence type="ECO:0008006" key="7">
    <source>
        <dbReference type="Google" id="ProtNLM"/>
    </source>
</evidence>
<dbReference type="eggNOG" id="COG4206">
    <property type="taxonomic scope" value="Bacteria"/>
</dbReference>
<keyword evidence="4" id="KW-0732">Signal</keyword>
<evidence type="ECO:0000256" key="2">
    <source>
        <dbReference type="ARBA" id="ARBA00023136"/>
    </source>
</evidence>
<dbReference type="SUPFAM" id="SSF56935">
    <property type="entry name" value="Porins"/>
    <property type="match status" value="1"/>
</dbReference>
<keyword evidence="2" id="KW-0472">Membrane</keyword>
<evidence type="ECO:0000313" key="5">
    <source>
        <dbReference type="EMBL" id="ADQ16669.1"/>
    </source>
</evidence>
<evidence type="ECO:0000313" key="6">
    <source>
        <dbReference type="Proteomes" id="UP000007435"/>
    </source>
</evidence>
<name>E4RRL3_LEAB4</name>
<dbReference type="Gene3D" id="2.40.170.20">
    <property type="entry name" value="TonB-dependent receptor, beta-barrel domain"/>
    <property type="match status" value="1"/>
</dbReference>
<gene>
    <name evidence="5" type="ordered locus">Lbys_0931</name>
</gene>
<proteinExistence type="predicted"/>
<keyword evidence="6" id="KW-1185">Reference proteome</keyword>
<sequence>MRYVLTFAFLAAACVVQAQKKVVNEEINITKEREVSVPKATKLTEKIPQAPSTVKEKKMNYSFFDRKPTGVEEVNFNPNVISPQDNKAAKKDDILGFDNYLKLGAGNYGRLFGELYLNTPQDRNLVYGINAMHNSTSKGPIEGKLSGQSNSKVGIYGKYHQNTYEVRLDAGYENKIYHFYGFDTTANFNYTKADLRQRLNMFNFGATLENTRPKPIVDYKLTTGVNTLNNAFDASELDWATSLRMFFPLYEDKIKAAINAEAYVTHMSDNLVENPDRKRNLFRIEPAFNFDFGSFSAHLGFKVLSQSDPTVNAASSKGYPSVTLTYKTPTMVYIFGGYDGDIVRNTMRSMLLENPWLTESFAIQNTYKNKDIFLGARGELYNGISFNVKGSYGTYQDLYYFDQFDGTPFSPLGSPLNVTKFDAVYEDKHTDFFNASFEVGYSGNEIWRPVFKLDYNYYEKGKFEKPYHRPAVNARWGNTITLTDRLVSSLDFYYIGGIFARNLEPFGDKPYVKLNDIVDLNAEFTYLFTDHLAGFIKLNNIIGKNYQRYYNYHQMGINFLAGINIAL</sequence>
<reference evidence="5 6" key="2">
    <citation type="journal article" date="2011" name="Stand. Genomic Sci.">
        <title>Complete genome sequence of Leadbetterella byssophila type strain (4M15).</title>
        <authorList>
            <person name="Abt B."/>
            <person name="Teshima H."/>
            <person name="Lucas S."/>
            <person name="Lapidus A."/>
            <person name="Del Rio T.G."/>
            <person name="Nolan M."/>
            <person name="Tice H."/>
            <person name="Cheng J.F."/>
            <person name="Pitluck S."/>
            <person name="Liolios K."/>
            <person name="Pagani I."/>
            <person name="Ivanova N."/>
            <person name="Mavromatis K."/>
            <person name="Pati A."/>
            <person name="Tapia R."/>
            <person name="Han C."/>
            <person name="Goodwin L."/>
            <person name="Chen A."/>
            <person name="Palaniappan K."/>
            <person name="Land M."/>
            <person name="Hauser L."/>
            <person name="Chang Y.J."/>
            <person name="Jeffries C.D."/>
            <person name="Rohde M."/>
            <person name="Goker M."/>
            <person name="Tindall B.J."/>
            <person name="Detter J.C."/>
            <person name="Woyke T."/>
            <person name="Bristow J."/>
            <person name="Eisen J.A."/>
            <person name="Markowitz V."/>
            <person name="Hugenholtz P."/>
            <person name="Klenk H.P."/>
            <person name="Kyrpides N.C."/>
        </authorList>
    </citation>
    <scope>NUCLEOTIDE SEQUENCE [LARGE SCALE GENOMIC DNA]</scope>
    <source>
        <strain evidence="6">DSM 17132 / JCM 16389 / KACC 11308 / NBRC 106382 / 4M15</strain>
    </source>
</reference>
<dbReference type="InterPro" id="IPR036942">
    <property type="entry name" value="Beta-barrel_TonB_sf"/>
</dbReference>
<dbReference type="OrthoDB" id="1264254at2"/>
<comment type="subcellular location">
    <subcellularLocation>
        <location evidence="1">Cell outer membrane</location>
    </subcellularLocation>
</comment>